<comment type="similarity">
    <text evidence="2">Belongs to the RLP family.</text>
</comment>
<comment type="subcellular location">
    <subcellularLocation>
        <location evidence="1">Cell membrane</location>
        <topology evidence="1">Single-pass type I membrane protein</topology>
    </subcellularLocation>
</comment>
<dbReference type="SUPFAM" id="SSF52058">
    <property type="entry name" value="L domain-like"/>
    <property type="match status" value="3"/>
</dbReference>
<dbReference type="Pfam" id="PF23598">
    <property type="entry name" value="LRR_14"/>
    <property type="match status" value="2"/>
</dbReference>
<dbReference type="PANTHER" id="PTHR48063">
    <property type="entry name" value="LRR RECEPTOR-LIKE KINASE"/>
    <property type="match status" value="1"/>
</dbReference>
<dbReference type="GO" id="GO:0051707">
    <property type="term" value="P:response to other organism"/>
    <property type="evidence" value="ECO:0007669"/>
    <property type="project" value="UniProtKB-ARBA"/>
</dbReference>
<evidence type="ECO:0000256" key="9">
    <source>
        <dbReference type="ARBA" id="ARBA00023136"/>
    </source>
</evidence>
<dbReference type="PRINTS" id="PR00019">
    <property type="entry name" value="LEURICHRPT"/>
</dbReference>
<dbReference type="Pfam" id="PF08263">
    <property type="entry name" value="LRRNT_2"/>
    <property type="match status" value="1"/>
</dbReference>
<feature type="transmembrane region" description="Helical" evidence="12">
    <location>
        <begin position="1101"/>
        <end position="1124"/>
    </location>
</feature>
<dbReference type="RefSeq" id="XP_029117476.1">
    <property type="nucleotide sequence ID" value="XM_029261643.1"/>
</dbReference>
<evidence type="ECO:0000313" key="15">
    <source>
        <dbReference type="Proteomes" id="UP000504607"/>
    </source>
</evidence>
<dbReference type="SUPFAM" id="SSF52047">
    <property type="entry name" value="RNI-like"/>
    <property type="match status" value="1"/>
</dbReference>
<evidence type="ECO:0000256" key="2">
    <source>
        <dbReference type="ARBA" id="ARBA00009592"/>
    </source>
</evidence>
<feature type="domain" description="Leucine-rich repeat-containing N-terminal plant-type" evidence="13">
    <location>
        <begin position="44"/>
        <end position="79"/>
    </location>
</feature>
<dbReference type="InterPro" id="IPR001611">
    <property type="entry name" value="Leu-rich_rpt"/>
</dbReference>
<evidence type="ECO:0000256" key="5">
    <source>
        <dbReference type="ARBA" id="ARBA00022692"/>
    </source>
</evidence>
<evidence type="ECO:0000313" key="16">
    <source>
        <dbReference type="RefSeq" id="XP_029117476.1"/>
    </source>
</evidence>
<dbReference type="SMART" id="SM00365">
    <property type="entry name" value="LRR_SD22"/>
    <property type="match status" value="9"/>
</dbReference>
<keyword evidence="6" id="KW-0732">Signal</keyword>
<keyword evidence="15" id="KW-1185">Reference proteome</keyword>
<evidence type="ECO:0000256" key="3">
    <source>
        <dbReference type="ARBA" id="ARBA00022475"/>
    </source>
</evidence>
<evidence type="ECO:0000259" key="13">
    <source>
        <dbReference type="Pfam" id="PF08263"/>
    </source>
</evidence>
<dbReference type="FunFam" id="3.80.10.10:FF:000095">
    <property type="entry name" value="LRR receptor-like serine/threonine-protein kinase GSO1"/>
    <property type="match status" value="1"/>
</dbReference>
<evidence type="ECO:0000256" key="7">
    <source>
        <dbReference type="ARBA" id="ARBA00022737"/>
    </source>
</evidence>
<gene>
    <name evidence="16" type="primary">LOC105034466</name>
</gene>
<dbReference type="FunFam" id="3.80.10.10:FF:000453">
    <property type="entry name" value="Leucine-rich receptor-like protein kinase family protein"/>
    <property type="match status" value="1"/>
</dbReference>
<accession>A0A8N4I634</accession>
<feature type="domain" description="Disease resistance R13L4/SHOC-2-like LRR" evidence="14">
    <location>
        <begin position="241"/>
        <end position="373"/>
    </location>
</feature>
<evidence type="ECO:0000256" key="6">
    <source>
        <dbReference type="ARBA" id="ARBA00022729"/>
    </source>
</evidence>
<feature type="domain" description="Disease resistance R13L4/SHOC-2-like LRR" evidence="14">
    <location>
        <begin position="384"/>
        <end position="467"/>
    </location>
</feature>
<dbReference type="GO" id="GO:0005886">
    <property type="term" value="C:plasma membrane"/>
    <property type="evidence" value="ECO:0007669"/>
    <property type="project" value="UniProtKB-SubCell"/>
</dbReference>
<keyword evidence="4" id="KW-0433">Leucine-rich repeat</keyword>
<evidence type="ECO:0000256" key="4">
    <source>
        <dbReference type="ARBA" id="ARBA00022614"/>
    </source>
</evidence>
<evidence type="ECO:0000256" key="10">
    <source>
        <dbReference type="ARBA" id="ARBA00023170"/>
    </source>
</evidence>
<dbReference type="PANTHER" id="PTHR48063:SF112">
    <property type="entry name" value="RECEPTOR LIKE PROTEIN 30-LIKE"/>
    <property type="match status" value="1"/>
</dbReference>
<dbReference type="PROSITE" id="PS51450">
    <property type="entry name" value="LRR"/>
    <property type="match status" value="3"/>
</dbReference>
<dbReference type="SMART" id="SM00369">
    <property type="entry name" value="LRR_TYP"/>
    <property type="match status" value="15"/>
</dbReference>
<dbReference type="Proteomes" id="UP000504607">
    <property type="component" value="Unplaced"/>
</dbReference>
<protein>
    <submittedName>
        <fullName evidence="16">Receptor-like protein EIX2 isoform X1</fullName>
    </submittedName>
</protein>
<evidence type="ECO:0000256" key="8">
    <source>
        <dbReference type="ARBA" id="ARBA00022989"/>
    </source>
</evidence>
<dbReference type="InterPro" id="IPR003591">
    <property type="entry name" value="Leu-rich_rpt_typical-subtyp"/>
</dbReference>
<dbReference type="FunFam" id="3.80.10.10:FF:000299">
    <property type="entry name" value="Piriformospora indica-insensitive protein 2"/>
    <property type="match status" value="1"/>
</dbReference>
<dbReference type="InterPro" id="IPR013210">
    <property type="entry name" value="LRR_N_plant-typ"/>
</dbReference>
<keyword evidence="9 12" id="KW-0472">Membrane</keyword>
<reference evidence="16" key="1">
    <citation type="submission" date="2025-08" db="UniProtKB">
        <authorList>
            <consortium name="RefSeq"/>
        </authorList>
    </citation>
    <scope>IDENTIFICATION</scope>
</reference>
<dbReference type="Gene3D" id="3.80.10.10">
    <property type="entry name" value="Ribonuclease Inhibitor"/>
    <property type="match status" value="6"/>
</dbReference>
<evidence type="ECO:0000256" key="1">
    <source>
        <dbReference type="ARBA" id="ARBA00004251"/>
    </source>
</evidence>
<dbReference type="InterPro" id="IPR055414">
    <property type="entry name" value="LRR_R13L4/SHOC2-like"/>
</dbReference>
<dbReference type="GO" id="GO:0009791">
    <property type="term" value="P:post-embryonic development"/>
    <property type="evidence" value="ECO:0007669"/>
    <property type="project" value="UniProtKB-ARBA"/>
</dbReference>
<dbReference type="FunFam" id="3.80.10.10:FF:000649">
    <property type="entry name" value="Leucine Rich Repeat family protein"/>
    <property type="match status" value="1"/>
</dbReference>
<dbReference type="FunFam" id="3.80.10.10:FF:000111">
    <property type="entry name" value="LRR receptor-like serine/threonine-protein kinase ERECTA"/>
    <property type="match status" value="1"/>
</dbReference>
<proteinExistence type="inferred from homology"/>
<organism evidence="15 16">
    <name type="scientific">Elaeis guineensis var. tenera</name>
    <name type="common">Oil palm</name>
    <dbReference type="NCBI Taxonomy" id="51953"/>
    <lineage>
        <taxon>Eukaryota</taxon>
        <taxon>Viridiplantae</taxon>
        <taxon>Streptophyta</taxon>
        <taxon>Embryophyta</taxon>
        <taxon>Tracheophyta</taxon>
        <taxon>Spermatophyta</taxon>
        <taxon>Magnoliopsida</taxon>
        <taxon>Liliopsida</taxon>
        <taxon>Arecaceae</taxon>
        <taxon>Arecoideae</taxon>
        <taxon>Cocoseae</taxon>
        <taxon>Elaeidinae</taxon>
        <taxon>Elaeis</taxon>
    </lineage>
</organism>
<keyword evidence="5 12" id="KW-0812">Transmembrane</keyword>
<evidence type="ECO:0000256" key="12">
    <source>
        <dbReference type="SAM" id="Phobius"/>
    </source>
</evidence>
<keyword evidence="8 12" id="KW-1133">Transmembrane helix</keyword>
<dbReference type="Pfam" id="PF00560">
    <property type="entry name" value="LRR_1"/>
    <property type="match status" value="13"/>
</dbReference>
<dbReference type="InterPro" id="IPR032675">
    <property type="entry name" value="LRR_dom_sf"/>
</dbReference>
<dbReference type="OrthoDB" id="1060944at2759"/>
<evidence type="ECO:0000256" key="11">
    <source>
        <dbReference type="ARBA" id="ARBA00023180"/>
    </source>
</evidence>
<dbReference type="AlphaFoldDB" id="A0A8N4I634"/>
<dbReference type="InterPro" id="IPR046956">
    <property type="entry name" value="RLP23-like"/>
</dbReference>
<evidence type="ECO:0000259" key="14">
    <source>
        <dbReference type="Pfam" id="PF23598"/>
    </source>
</evidence>
<keyword evidence="3" id="KW-1003">Cell membrane</keyword>
<keyword evidence="10" id="KW-0675">Receptor</keyword>
<dbReference type="FunFam" id="3.80.10.10:FF:001347">
    <property type="entry name" value="LRR receptor-like serine/threonine-protein kinase GSO2"/>
    <property type="match status" value="1"/>
</dbReference>
<dbReference type="GO" id="GO:0006952">
    <property type="term" value="P:defense response"/>
    <property type="evidence" value="ECO:0007669"/>
    <property type="project" value="UniProtKB-ARBA"/>
</dbReference>
<keyword evidence="11" id="KW-0325">Glycoprotein</keyword>
<keyword evidence="7" id="KW-0677">Repeat</keyword>
<name>A0A8N4I634_ELAGV</name>
<sequence>MASTKTSIPLAYVIWIGFFLFSGSVQRCLCFSGNSSKSGSCIERERKALLSIQKGIYDAHKWLSWNGKDCCRWRGVGCDAMTGHVVKLDLHYPYPYDVGYPDNHRPNKSEVSPCLLHLRHLNYLDLSMNYFGGVSIPDFIGSLATLEYLNLSNAGFGGIIPHQLGNLSNLLYLDLTSDNLYSLDVDNLSWLAQIRFLQHLDLSGVDLSKASNWIHVINMLPSLSVLRLSIANLSSLPSILPYVNFTSLTTLDLFGNNFASSIPGWMFNLSSLEYLNLGLNHFHGNIPLTIGNLKKLQVLDLSMNGFGGEIPKTLWSLKNLRSIDLHQNSISGGISETVGNLKSLESLDLSGNRISGEIPKTIGRLTKLRSLGLGENNISGVIPRSIGNLTGLRYFYANANNITGRIPETIGNLKYLVILDLSSNIIKEGLPESIGNLHNLWALYLSNNQISGEIPGTIGNLGELRRLYLSNNVINGQIPEAVGNLHQLEELLLDNNTIAGVIPRTVGNLCNLHNLDASENNIGGEITGFMEGFSRCSPNRLRYADLHDNNVSGPLPSQIGKLQSLESLNLGVNSLNGSIPASLGKLSSLSELNLTSNFLVGALMEAHFANLTSLTILDLSHNSLTTNASQDWLPPFKATEIRMGSCPLGPKFPPWLRNQTDLSILDISSAGISENFPDWFWDMCLSDFFLNASHNHMKGKLPGSLDCFWIDGIDLSYNSFEGHIPQMNPMLTLMDLSNNLFSGPIPPDLAGGVDYLYILLLSHNRINGSIPSAFCEANHLKVLNLADNDLSGVLPDCWNNSLVLSVIDFSDNRLSGGIPSSMGSLSQLNSLHLRNNNLSGKIPLSLQQCKQLITLDLGNNMLSGGIPKWIGESLSSLKVLRLRSNMLDGNIPMNLSLLASLQVLDLADNNLSGTLPPSFGNFRAMIVIQNESKSVLSEDVASYYTENLLITMKSIEVTFTTVLSLVTSLDLSDNNISGQIPEELTNLHGLHFLNLSGNHLTGRIPKNIGAMGQLESLDLSMNNLSSAIPTSISDLNFLEHLNLSYNNLSGRIPSGNQLQTLINDPSIYIGNRYLCGQPLPEKCLGDEPAGGPTAEKNSEMIWFYVSLSPGFVVGFWGFLGAVMIKKSTRYAYIRFIDRLCDWIYMATTINSSKPKSKRNRGRV</sequence>